<dbReference type="EMBL" id="AOMD01000018">
    <property type="protein sequence ID" value="EMA45278.1"/>
    <property type="molecule type" value="Genomic_DNA"/>
</dbReference>
<sequence length="405" mass="42638">MADQEDSRGDRGRVSPAVALALVLVVGAVGGVAFAQSTPDGPSGETVLENAHDQYRNAETLTGSADVTVSNATDERSATVEYALAEEGARVSATYNDTTMTAGTNESVAWVSAPEIGVQRTWNVENASSWEASEVCEAVQSRADEAELPNQPTLPDDVNASAVQANVSMIHENVSSLDCEELTTEWEDAKQSAPANWSETNLTATNTGTETLNRTEAYVVEIEHENESVDVAGTIWIATEDDRVLKQRVSDGTNATVVRYDDQRFNVSIDESTFAPPTDRDSAVGATTYDEFGATQDATDRDLPTLDADGFAFEGAVVTSAGGGTTVAQQYADGASNATLLTTDAESLPYDELNGTAVSVNGDDATAATLEGRTIIVWTEGDITHAVVSDGTTEETVALAEAVSE</sequence>
<evidence type="ECO:0000313" key="2">
    <source>
        <dbReference type="Proteomes" id="UP000011669"/>
    </source>
</evidence>
<dbReference type="Gene3D" id="2.50.20.10">
    <property type="entry name" value="Lipoprotein localisation LolA/LolB/LppX"/>
    <property type="match status" value="1"/>
</dbReference>
<dbReference type="Proteomes" id="UP000011669">
    <property type="component" value="Unassembled WGS sequence"/>
</dbReference>
<dbReference type="PANTHER" id="PTHR37507">
    <property type="entry name" value="SPORULATION PROTEIN YDCC"/>
    <property type="match status" value="1"/>
</dbReference>
<name>M0MIU4_9EURY</name>
<dbReference type="InterPro" id="IPR052944">
    <property type="entry name" value="Sporulation_related"/>
</dbReference>
<gene>
    <name evidence="1" type="ORF">C449_06625</name>
</gene>
<dbReference type="PATRIC" id="fig|1227455.4.peg.1346"/>
<protein>
    <recommendedName>
        <fullName evidence="3">Outer membrane lipoprotein carrier protein LolA</fullName>
    </recommendedName>
</protein>
<dbReference type="InParanoid" id="M0MIU4"/>
<keyword evidence="2" id="KW-1185">Reference proteome</keyword>
<dbReference type="RefSeq" id="WP_006077182.1">
    <property type="nucleotide sequence ID" value="NZ_AOMD01000018.1"/>
</dbReference>
<comment type="caution">
    <text evidence="1">The sequence shown here is derived from an EMBL/GenBank/DDBJ whole genome shotgun (WGS) entry which is preliminary data.</text>
</comment>
<reference evidence="1 2" key="1">
    <citation type="journal article" date="2014" name="PLoS Genet.">
        <title>Phylogenetically driven sequencing of extremely halophilic archaea reveals strategies for static and dynamic osmo-response.</title>
        <authorList>
            <person name="Becker E.A."/>
            <person name="Seitzer P.M."/>
            <person name="Tritt A."/>
            <person name="Larsen D."/>
            <person name="Krusor M."/>
            <person name="Yao A.I."/>
            <person name="Wu D."/>
            <person name="Madern D."/>
            <person name="Eisen J.A."/>
            <person name="Darling A.E."/>
            <person name="Facciotti M.T."/>
        </authorList>
    </citation>
    <scope>NUCLEOTIDE SEQUENCE [LARGE SCALE GENOMIC DNA]</scope>
    <source>
        <strain evidence="1 2">DSM 5350</strain>
    </source>
</reference>
<accession>M0MIU4</accession>
<evidence type="ECO:0000313" key="1">
    <source>
        <dbReference type="EMBL" id="EMA45278.1"/>
    </source>
</evidence>
<dbReference type="PANTHER" id="PTHR37507:SF2">
    <property type="entry name" value="SPORULATION PROTEIN YDCC"/>
    <property type="match status" value="1"/>
</dbReference>
<dbReference type="OrthoDB" id="214152at2157"/>
<proteinExistence type="predicted"/>
<dbReference type="AlphaFoldDB" id="M0MIU4"/>
<organism evidence="1 2">
    <name type="scientific">Halococcus saccharolyticus DSM 5350</name>
    <dbReference type="NCBI Taxonomy" id="1227455"/>
    <lineage>
        <taxon>Archaea</taxon>
        <taxon>Methanobacteriati</taxon>
        <taxon>Methanobacteriota</taxon>
        <taxon>Stenosarchaea group</taxon>
        <taxon>Halobacteria</taxon>
        <taxon>Halobacteriales</taxon>
        <taxon>Halococcaceae</taxon>
        <taxon>Halococcus</taxon>
    </lineage>
</organism>
<dbReference type="STRING" id="1227455.C449_06625"/>
<evidence type="ECO:0008006" key="3">
    <source>
        <dbReference type="Google" id="ProtNLM"/>
    </source>
</evidence>